<dbReference type="OrthoDB" id="448427at2759"/>
<dbReference type="PANTHER" id="PTHR45618">
    <property type="entry name" value="MITOCHONDRIAL DICARBOXYLATE CARRIER-RELATED"/>
    <property type="match status" value="1"/>
</dbReference>
<organism evidence="10 11">
    <name type="scientific">Tulasnella calospora MUT 4182</name>
    <dbReference type="NCBI Taxonomy" id="1051891"/>
    <lineage>
        <taxon>Eukaryota</taxon>
        <taxon>Fungi</taxon>
        <taxon>Dikarya</taxon>
        <taxon>Basidiomycota</taxon>
        <taxon>Agaricomycotina</taxon>
        <taxon>Agaricomycetes</taxon>
        <taxon>Cantharellales</taxon>
        <taxon>Tulasnellaceae</taxon>
        <taxon>Tulasnella</taxon>
    </lineage>
</organism>
<comment type="similarity">
    <text evidence="2 9">Belongs to the mitochondrial carrier (TC 2.A.29) family.</text>
</comment>
<proteinExistence type="inferred from homology"/>
<dbReference type="InterPro" id="IPR023395">
    <property type="entry name" value="MCP_dom_sf"/>
</dbReference>
<reference evidence="11" key="2">
    <citation type="submission" date="2015-01" db="EMBL/GenBank/DDBJ databases">
        <title>Evolutionary Origins and Diversification of the Mycorrhizal Mutualists.</title>
        <authorList>
            <consortium name="DOE Joint Genome Institute"/>
            <consortium name="Mycorrhizal Genomics Consortium"/>
            <person name="Kohler A."/>
            <person name="Kuo A."/>
            <person name="Nagy L.G."/>
            <person name="Floudas D."/>
            <person name="Copeland A."/>
            <person name="Barry K.W."/>
            <person name="Cichocki N."/>
            <person name="Veneault-Fourrey C."/>
            <person name="LaButti K."/>
            <person name="Lindquist E.A."/>
            <person name="Lipzen A."/>
            <person name="Lundell T."/>
            <person name="Morin E."/>
            <person name="Murat C."/>
            <person name="Riley R."/>
            <person name="Ohm R."/>
            <person name="Sun H."/>
            <person name="Tunlid A."/>
            <person name="Henrissat B."/>
            <person name="Grigoriev I.V."/>
            <person name="Hibbett D.S."/>
            <person name="Martin F."/>
        </authorList>
    </citation>
    <scope>NUCLEOTIDE SEQUENCE [LARGE SCALE GENOMIC DNA]</scope>
    <source>
        <strain evidence="11">MUT 4182</strain>
    </source>
</reference>
<dbReference type="GO" id="GO:0016020">
    <property type="term" value="C:membrane"/>
    <property type="evidence" value="ECO:0007669"/>
    <property type="project" value="UniProtKB-SubCell"/>
</dbReference>
<dbReference type="Gene3D" id="1.50.40.10">
    <property type="entry name" value="Mitochondrial carrier domain"/>
    <property type="match status" value="1"/>
</dbReference>
<keyword evidence="5" id="KW-0677">Repeat</keyword>
<keyword evidence="3 9" id="KW-0813">Transport</keyword>
<feature type="repeat" description="Solcar" evidence="8">
    <location>
        <begin position="6"/>
        <end position="88"/>
    </location>
</feature>
<gene>
    <name evidence="10" type="ORF">M407DRAFT_197278</name>
</gene>
<keyword evidence="11" id="KW-1185">Reference proteome</keyword>
<evidence type="ECO:0000313" key="10">
    <source>
        <dbReference type="EMBL" id="KIO26764.1"/>
    </source>
</evidence>
<reference evidence="10 11" key="1">
    <citation type="submission" date="2014-04" db="EMBL/GenBank/DDBJ databases">
        <authorList>
            <consortium name="DOE Joint Genome Institute"/>
            <person name="Kuo A."/>
            <person name="Girlanda M."/>
            <person name="Perotto S."/>
            <person name="Kohler A."/>
            <person name="Nagy L.G."/>
            <person name="Floudas D."/>
            <person name="Copeland A."/>
            <person name="Barry K.W."/>
            <person name="Cichocki N."/>
            <person name="Veneault-Fourrey C."/>
            <person name="LaButti K."/>
            <person name="Lindquist E.A."/>
            <person name="Lipzen A."/>
            <person name="Lundell T."/>
            <person name="Morin E."/>
            <person name="Murat C."/>
            <person name="Sun H."/>
            <person name="Tunlid A."/>
            <person name="Henrissat B."/>
            <person name="Grigoriev I.V."/>
            <person name="Hibbett D.S."/>
            <person name="Martin F."/>
            <person name="Nordberg H.P."/>
            <person name="Cantor M.N."/>
            <person name="Hua S.X."/>
        </authorList>
    </citation>
    <scope>NUCLEOTIDE SEQUENCE [LARGE SCALE GENOMIC DNA]</scope>
    <source>
        <strain evidence="10 11">MUT 4182</strain>
    </source>
</reference>
<evidence type="ECO:0000256" key="4">
    <source>
        <dbReference type="ARBA" id="ARBA00022692"/>
    </source>
</evidence>
<dbReference type="STRING" id="1051891.A0A0C3QK91"/>
<sequence>MPNKKPPFWFGGVAASMAAACTHPLDLAKVRMQTNKSEGPRPGMLRTLGTSISSDGIRSIYQGLTASLLRQLTYSMVRIGSYEAIKDRLTNGRKPTTSQLIISGAVAGGLGGIAGNPADIVLVRMTTDGLRPPEAQRGYRHALDGVWKIVQGEGALALMRGWMPNTIRAVLMTSSQMATYDVCKNFFLTTHHSELRMQDGLLLHAVSSGIAGFIATTICSPADVIKSRIMARKTGSITDMMRTSLRNEGPMFLFKGWTPAFVRLGPNTVLLFVFLEQLKQLWTKSTTLAAAS</sequence>
<dbReference type="EMBL" id="KN823019">
    <property type="protein sequence ID" value="KIO26764.1"/>
    <property type="molecule type" value="Genomic_DNA"/>
</dbReference>
<dbReference type="InterPro" id="IPR050391">
    <property type="entry name" value="Mito_Metabolite_Transporter"/>
</dbReference>
<evidence type="ECO:0000313" key="11">
    <source>
        <dbReference type="Proteomes" id="UP000054248"/>
    </source>
</evidence>
<name>A0A0C3QK91_9AGAM</name>
<evidence type="ECO:0000256" key="1">
    <source>
        <dbReference type="ARBA" id="ARBA00004141"/>
    </source>
</evidence>
<feature type="repeat" description="Solcar" evidence="8">
    <location>
        <begin position="95"/>
        <end position="186"/>
    </location>
</feature>
<evidence type="ECO:0000256" key="8">
    <source>
        <dbReference type="PROSITE-ProRule" id="PRU00282"/>
    </source>
</evidence>
<dbReference type="InterPro" id="IPR018108">
    <property type="entry name" value="MCP_transmembrane"/>
</dbReference>
<dbReference type="AlphaFoldDB" id="A0A0C3QK91"/>
<evidence type="ECO:0000256" key="7">
    <source>
        <dbReference type="ARBA" id="ARBA00023136"/>
    </source>
</evidence>
<evidence type="ECO:0008006" key="12">
    <source>
        <dbReference type="Google" id="ProtNLM"/>
    </source>
</evidence>
<keyword evidence="4 8" id="KW-0812">Transmembrane</keyword>
<comment type="subcellular location">
    <subcellularLocation>
        <location evidence="1">Membrane</location>
        <topology evidence="1">Multi-pass membrane protein</topology>
    </subcellularLocation>
</comment>
<keyword evidence="7 8" id="KW-0472">Membrane</keyword>
<evidence type="ECO:0000256" key="2">
    <source>
        <dbReference type="ARBA" id="ARBA00006375"/>
    </source>
</evidence>
<accession>A0A0C3QK91</accession>
<evidence type="ECO:0000256" key="9">
    <source>
        <dbReference type="RuleBase" id="RU000488"/>
    </source>
</evidence>
<dbReference type="PROSITE" id="PS51257">
    <property type="entry name" value="PROKAR_LIPOPROTEIN"/>
    <property type="match status" value="1"/>
</dbReference>
<evidence type="ECO:0000256" key="3">
    <source>
        <dbReference type="ARBA" id="ARBA00022448"/>
    </source>
</evidence>
<dbReference type="HOGENOM" id="CLU_015166_14_1_1"/>
<feature type="repeat" description="Solcar" evidence="8">
    <location>
        <begin position="199"/>
        <end position="281"/>
    </location>
</feature>
<evidence type="ECO:0000256" key="5">
    <source>
        <dbReference type="ARBA" id="ARBA00022737"/>
    </source>
</evidence>
<protein>
    <recommendedName>
        <fullName evidence="12">Mitochondrial carrier</fullName>
    </recommendedName>
</protein>
<dbReference type="Proteomes" id="UP000054248">
    <property type="component" value="Unassembled WGS sequence"/>
</dbReference>
<dbReference type="PROSITE" id="PS50920">
    <property type="entry name" value="SOLCAR"/>
    <property type="match status" value="3"/>
</dbReference>
<dbReference type="SUPFAM" id="SSF103506">
    <property type="entry name" value="Mitochondrial carrier"/>
    <property type="match status" value="1"/>
</dbReference>
<evidence type="ECO:0000256" key="6">
    <source>
        <dbReference type="ARBA" id="ARBA00022989"/>
    </source>
</evidence>
<dbReference type="Pfam" id="PF00153">
    <property type="entry name" value="Mito_carr"/>
    <property type="match status" value="3"/>
</dbReference>
<keyword evidence="6" id="KW-1133">Transmembrane helix</keyword>